<keyword evidence="2" id="KW-0808">Transferase</keyword>
<dbReference type="Pfam" id="PF13692">
    <property type="entry name" value="Glyco_trans_1_4"/>
    <property type="match status" value="1"/>
</dbReference>
<evidence type="ECO:0000313" key="3">
    <source>
        <dbReference type="Proteomes" id="UP001285263"/>
    </source>
</evidence>
<feature type="domain" description="Glycosyltransferase subfamily 4-like N-terminal" evidence="1">
    <location>
        <begin position="38"/>
        <end position="206"/>
    </location>
</feature>
<dbReference type="CDD" id="cd03814">
    <property type="entry name" value="GT4-like"/>
    <property type="match status" value="1"/>
</dbReference>
<sequence>MPATPRNPEPERLQVDHLPAARRSLRIAFVTETYPPEVNGVAMTVARLVDGMHERNHDIQLIRPRQNGSDAASSSERFDEELVLGLPIPRYPSLRMGMPSKRALVKLWSVQRPDVVHIATEGALGWSALQAAVHLKLPVCSDFRTNFHAYSAHYGIGWLHKPIMAYLRKFHNRTGCTMVPTDALRRDLQSQGFERLMVVSRGVDTRLFNPLRRSAELRAQWGVAEDDLVVGCVGRLAPEKNLDALMAAFDAVQRRDPRARLLFVGDGPLRAELQQRCPAAIFAGQRRGEDLAAHYASMDLFAFPSQTETFGNVTTEAMASGLPVVAFDYAAAAQLIRHGENGMLAPLSDRQAFIDAALALAADAALRRQVGINARASAEPLDWAGIVAQFESVLTGVMQQGSALPAGRLSAALPLA</sequence>
<dbReference type="Pfam" id="PF13439">
    <property type="entry name" value="Glyco_transf_4"/>
    <property type="match status" value="1"/>
</dbReference>
<dbReference type="InterPro" id="IPR050194">
    <property type="entry name" value="Glycosyltransferase_grp1"/>
</dbReference>
<dbReference type="RefSeq" id="WP_320421377.1">
    <property type="nucleotide sequence ID" value="NZ_JAXCLA010000001.1"/>
</dbReference>
<dbReference type="Proteomes" id="UP001285263">
    <property type="component" value="Unassembled WGS sequence"/>
</dbReference>
<dbReference type="Gene3D" id="3.40.50.2000">
    <property type="entry name" value="Glycogen Phosphorylase B"/>
    <property type="match status" value="2"/>
</dbReference>
<dbReference type="EC" id="2.4.-.-" evidence="2"/>
<reference evidence="2 3" key="1">
    <citation type="submission" date="2023-11" db="EMBL/GenBank/DDBJ databases">
        <title>Paucibacter sp. nov., isolated from fresh soil in Korea.</title>
        <authorList>
            <person name="Le N.T.T."/>
        </authorList>
    </citation>
    <scope>NUCLEOTIDE SEQUENCE [LARGE SCALE GENOMIC DNA]</scope>
    <source>
        <strain evidence="2 3">R3-3</strain>
    </source>
</reference>
<dbReference type="PANTHER" id="PTHR45947">
    <property type="entry name" value="SULFOQUINOVOSYL TRANSFERASE SQD2"/>
    <property type="match status" value="1"/>
</dbReference>
<evidence type="ECO:0000313" key="2">
    <source>
        <dbReference type="EMBL" id="MDY0743485.1"/>
    </source>
</evidence>
<comment type="caution">
    <text evidence="2">The sequence shown here is derived from an EMBL/GenBank/DDBJ whole genome shotgun (WGS) entry which is preliminary data.</text>
</comment>
<dbReference type="PANTHER" id="PTHR45947:SF3">
    <property type="entry name" value="SULFOQUINOVOSYL TRANSFERASE SQD2"/>
    <property type="match status" value="1"/>
</dbReference>
<organism evidence="2 3">
    <name type="scientific">Roseateles agri</name>
    <dbReference type="NCBI Taxonomy" id="3098619"/>
    <lineage>
        <taxon>Bacteria</taxon>
        <taxon>Pseudomonadati</taxon>
        <taxon>Pseudomonadota</taxon>
        <taxon>Betaproteobacteria</taxon>
        <taxon>Burkholderiales</taxon>
        <taxon>Sphaerotilaceae</taxon>
        <taxon>Roseateles</taxon>
    </lineage>
</organism>
<dbReference type="GO" id="GO:0016757">
    <property type="term" value="F:glycosyltransferase activity"/>
    <property type="evidence" value="ECO:0007669"/>
    <property type="project" value="UniProtKB-KW"/>
</dbReference>
<keyword evidence="2" id="KW-0328">Glycosyltransferase</keyword>
<evidence type="ECO:0000259" key="1">
    <source>
        <dbReference type="Pfam" id="PF13439"/>
    </source>
</evidence>
<dbReference type="SUPFAM" id="SSF53756">
    <property type="entry name" value="UDP-Glycosyltransferase/glycogen phosphorylase"/>
    <property type="match status" value="1"/>
</dbReference>
<accession>A0ABU5DB55</accession>
<proteinExistence type="predicted"/>
<keyword evidence="3" id="KW-1185">Reference proteome</keyword>
<gene>
    <name evidence="2" type="ORF">SNE35_03170</name>
</gene>
<name>A0ABU5DB55_9BURK</name>
<dbReference type="EMBL" id="JAXCLA010000001">
    <property type="protein sequence ID" value="MDY0743485.1"/>
    <property type="molecule type" value="Genomic_DNA"/>
</dbReference>
<protein>
    <submittedName>
        <fullName evidence="2">Glycosyltransferase family 1 protein</fullName>
        <ecNumber evidence="2">2.4.-.-</ecNumber>
    </submittedName>
</protein>
<dbReference type="InterPro" id="IPR028098">
    <property type="entry name" value="Glyco_trans_4-like_N"/>
</dbReference>